<dbReference type="Pfam" id="PF17648">
    <property type="entry name" value="Luciferase"/>
    <property type="match status" value="1"/>
</dbReference>
<accession>A0A9N8HK24</accession>
<comment type="caution">
    <text evidence="2">The sequence shown here is derived from an EMBL/GenBank/DDBJ whole genome shotgun (WGS) entry which is preliminary data.</text>
</comment>
<dbReference type="OrthoDB" id="5358398at2759"/>
<dbReference type="Proteomes" id="UP001153069">
    <property type="component" value="Unassembled WGS sequence"/>
</dbReference>
<gene>
    <name evidence="2" type="ORF">SEMRO_701_G189730.1</name>
</gene>
<organism evidence="2 3">
    <name type="scientific">Seminavis robusta</name>
    <dbReference type="NCBI Taxonomy" id="568900"/>
    <lineage>
        <taxon>Eukaryota</taxon>
        <taxon>Sar</taxon>
        <taxon>Stramenopiles</taxon>
        <taxon>Ochrophyta</taxon>
        <taxon>Bacillariophyta</taxon>
        <taxon>Bacillariophyceae</taxon>
        <taxon>Bacillariophycidae</taxon>
        <taxon>Naviculales</taxon>
        <taxon>Naviculaceae</taxon>
        <taxon>Seminavis</taxon>
    </lineage>
</organism>
<dbReference type="InterPro" id="IPR040841">
    <property type="entry name" value="Luciferase_dom"/>
</dbReference>
<dbReference type="PANTHER" id="PTHR38695:SF1">
    <property type="entry name" value="AMINO ACID PERMEASE_ SLC12A DOMAIN-CONTAINING PROTEIN"/>
    <property type="match status" value="1"/>
</dbReference>
<name>A0A9N8HK24_9STRA</name>
<dbReference type="PANTHER" id="PTHR38695">
    <property type="entry name" value="AMINO ACID PERMEASE_ SLC12A DOMAIN-CONTAINING PROTEIN"/>
    <property type="match status" value="1"/>
</dbReference>
<dbReference type="EMBL" id="CAICTM010000700">
    <property type="protein sequence ID" value="CAB9515230.1"/>
    <property type="molecule type" value="Genomic_DNA"/>
</dbReference>
<proteinExistence type="predicted"/>
<evidence type="ECO:0000313" key="3">
    <source>
        <dbReference type="Proteomes" id="UP001153069"/>
    </source>
</evidence>
<dbReference type="AlphaFoldDB" id="A0A9N8HK24"/>
<protein>
    <submittedName>
        <fullName evidence="2">Inherit from NOG: Conserved hypothetical, protein</fullName>
    </submittedName>
</protein>
<evidence type="ECO:0000313" key="2">
    <source>
        <dbReference type="EMBL" id="CAB9515230.1"/>
    </source>
</evidence>
<sequence>MKTSKLILTLRSGSKPETTSCLPHSQLNQHGPPNVIQKLHEWCFAALPHVVNEPSGISVPGARALVLHKDCKQCNQKAFMINREFAHIHPAPDLGSLHVVMDAKDAADVKAAGWGEDHYLVTQGRLTPGFLLVYSPRDENELETVKFIVGRSYEFATGKSLPAEAVN</sequence>
<evidence type="ECO:0000259" key="1">
    <source>
        <dbReference type="Pfam" id="PF17648"/>
    </source>
</evidence>
<keyword evidence="3" id="KW-1185">Reference proteome</keyword>
<dbReference type="InterPro" id="IPR048273">
    <property type="entry name" value="Luciferase"/>
</dbReference>
<reference evidence="2" key="1">
    <citation type="submission" date="2020-06" db="EMBL/GenBank/DDBJ databases">
        <authorList>
            <consortium name="Plant Systems Biology data submission"/>
        </authorList>
    </citation>
    <scope>NUCLEOTIDE SEQUENCE</scope>
    <source>
        <strain evidence="2">D6</strain>
    </source>
</reference>
<feature type="domain" description="Luciferase" evidence="1">
    <location>
        <begin position="82"/>
        <end position="149"/>
    </location>
</feature>